<feature type="domain" description="Lunapark zinc ribbon" evidence="2">
    <location>
        <begin position="336"/>
        <end position="386"/>
    </location>
</feature>
<dbReference type="GO" id="GO:0071782">
    <property type="term" value="C:endoplasmic reticulum tubular network"/>
    <property type="evidence" value="ECO:0007669"/>
    <property type="project" value="TreeGrafter"/>
</dbReference>
<dbReference type="OrthoDB" id="1725934at2759"/>
<evidence type="ECO:0000256" key="1">
    <source>
        <dbReference type="SAM" id="MobiDB-lite"/>
    </source>
</evidence>
<accession>A0A5A7R5N1</accession>
<dbReference type="Proteomes" id="UP000325081">
    <property type="component" value="Unassembled WGS sequence"/>
</dbReference>
<dbReference type="Pfam" id="PF10058">
    <property type="entry name" value="Zn_ribbon_10"/>
    <property type="match status" value="1"/>
</dbReference>
<gene>
    <name evidence="3" type="ORF">STAS_28998</name>
</gene>
<comment type="caution">
    <text evidence="3">The sequence shown here is derived from an EMBL/GenBank/DDBJ whole genome shotgun (WGS) entry which is preliminary data.</text>
</comment>
<dbReference type="PANTHER" id="PTHR22166">
    <property type="entry name" value="ENDOPLASMIC RETICULUM JUNCTION FORMATION PROTEIN LUNAPARK"/>
    <property type="match status" value="1"/>
</dbReference>
<feature type="compositionally biased region" description="Polar residues" evidence="1">
    <location>
        <begin position="430"/>
        <end position="444"/>
    </location>
</feature>
<dbReference type="AlphaFoldDB" id="A0A5A7R5N1"/>
<evidence type="ECO:0000259" key="2">
    <source>
        <dbReference type="Pfam" id="PF10058"/>
    </source>
</evidence>
<dbReference type="GO" id="GO:0071786">
    <property type="term" value="P:endoplasmic reticulum tubular network organization"/>
    <property type="evidence" value="ECO:0007669"/>
    <property type="project" value="InterPro"/>
</dbReference>
<feature type="compositionally biased region" description="Basic residues" evidence="1">
    <location>
        <begin position="287"/>
        <end position="297"/>
    </location>
</feature>
<dbReference type="InterPro" id="IPR040115">
    <property type="entry name" value="Lnp"/>
</dbReference>
<organism evidence="3 4">
    <name type="scientific">Striga asiatica</name>
    <name type="common">Asiatic witchweed</name>
    <name type="synonym">Buchnera asiatica</name>
    <dbReference type="NCBI Taxonomy" id="4170"/>
    <lineage>
        <taxon>Eukaryota</taxon>
        <taxon>Viridiplantae</taxon>
        <taxon>Streptophyta</taxon>
        <taxon>Embryophyta</taxon>
        <taxon>Tracheophyta</taxon>
        <taxon>Spermatophyta</taxon>
        <taxon>Magnoliopsida</taxon>
        <taxon>eudicotyledons</taxon>
        <taxon>Gunneridae</taxon>
        <taxon>Pentapetalae</taxon>
        <taxon>asterids</taxon>
        <taxon>lamiids</taxon>
        <taxon>Lamiales</taxon>
        <taxon>Orobanchaceae</taxon>
        <taxon>Buchnereae</taxon>
        <taxon>Striga</taxon>
    </lineage>
</organism>
<evidence type="ECO:0000313" key="3">
    <source>
        <dbReference type="EMBL" id="GER51611.1"/>
    </source>
</evidence>
<feature type="region of interest" description="Disordered" evidence="1">
    <location>
        <begin position="264"/>
        <end position="310"/>
    </location>
</feature>
<dbReference type="InterPro" id="IPR019273">
    <property type="entry name" value="Lunapark_Znf"/>
</dbReference>
<sequence>MASESKNSAVESVVLPDSEAKSTKKRKGILSRIWNALFRVRGDDYGKRLEHISKEEAAVLARITRRSNSLRRMTRHFIVFSVLIEMDSQFLNVIAGHEWFLLFLSMSLPLALGYCSGFCYHHHKILKLELANESIASLTDCKLGLVSVSYLGSAAENAYKILVDYCYTSLSRINSDSQGPRVMMFFSFACAQSFGDGKDHKTLEKLRAERQAKIDELKEKTNYYITQQLIQRYDPDPAAKAAAATVLASKLGADSGLKVYVADDSNPTASTGKSKDVDLGTNTSGLRQRKQSTHKKTNSSESSHSERFEGVDLPHQQQLVVEHHPQAGLTSNDGGWIARLAALLVGEDPAHSYALICGNCHMHNGLARKEDFPYITYYCPHCNALNRPKQSDDRVFVSGSATPTSMSANADNNDNVVGSPGGSTVEEISPSATSVANATETSES</sequence>
<dbReference type="EMBL" id="BKCP01009737">
    <property type="protein sequence ID" value="GER51611.1"/>
    <property type="molecule type" value="Genomic_DNA"/>
</dbReference>
<reference evidence="4" key="1">
    <citation type="journal article" date="2019" name="Curr. Biol.">
        <title>Genome Sequence of Striga asiatica Provides Insight into the Evolution of Plant Parasitism.</title>
        <authorList>
            <person name="Yoshida S."/>
            <person name="Kim S."/>
            <person name="Wafula E.K."/>
            <person name="Tanskanen J."/>
            <person name="Kim Y.M."/>
            <person name="Honaas L."/>
            <person name="Yang Z."/>
            <person name="Spallek T."/>
            <person name="Conn C.E."/>
            <person name="Ichihashi Y."/>
            <person name="Cheong K."/>
            <person name="Cui S."/>
            <person name="Der J.P."/>
            <person name="Gundlach H."/>
            <person name="Jiao Y."/>
            <person name="Hori C."/>
            <person name="Ishida J.K."/>
            <person name="Kasahara H."/>
            <person name="Kiba T."/>
            <person name="Kim M.S."/>
            <person name="Koo N."/>
            <person name="Laohavisit A."/>
            <person name="Lee Y.H."/>
            <person name="Lumba S."/>
            <person name="McCourt P."/>
            <person name="Mortimer J.C."/>
            <person name="Mutuku J.M."/>
            <person name="Nomura T."/>
            <person name="Sasaki-Sekimoto Y."/>
            <person name="Seto Y."/>
            <person name="Wang Y."/>
            <person name="Wakatake T."/>
            <person name="Sakakibara H."/>
            <person name="Demura T."/>
            <person name="Yamaguchi S."/>
            <person name="Yoneyama K."/>
            <person name="Manabe R.I."/>
            <person name="Nelson D.C."/>
            <person name="Schulman A.H."/>
            <person name="Timko M.P."/>
            <person name="dePamphilis C.W."/>
            <person name="Choi D."/>
            <person name="Shirasu K."/>
        </authorList>
    </citation>
    <scope>NUCLEOTIDE SEQUENCE [LARGE SCALE GENOMIC DNA]</scope>
    <source>
        <strain evidence="4">cv. UVA1</strain>
    </source>
</reference>
<evidence type="ECO:0000313" key="4">
    <source>
        <dbReference type="Proteomes" id="UP000325081"/>
    </source>
</evidence>
<keyword evidence="4" id="KW-1185">Reference proteome</keyword>
<proteinExistence type="predicted"/>
<dbReference type="PANTHER" id="PTHR22166:SF12">
    <property type="entry name" value="ENDOPLASMIC RETICULUM JUNCTION FORMATION PROTEIN LUNAPARK"/>
    <property type="match status" value="1"/>
</dbReference>
<name>A0A5A7R5N1_STRAF</name>
<protein>
    <recommendedName>
        <fullName evidence="2">Lunapark zinc ribbon domain-containing protein</fullName>
    </recommendedName>
</protein>
<feature type="region of interest" description="Disordered" evidence="1">
    <location>
        <begin position="399"/>
        <end position="444"/>
    </location>
</feature>
<feature type="compositionally biased region" description="Polar residues" evidence="1">
    <location>
        <begin position="399"/>
        <end position="416"/>
    </location>
</feature>